<evidence type="ECO:0000259" key="1">
    <source>
        <dbReference type="Pfam" id="PF06983"/>
    </source>
</evidence>
<dbReference type="RefSeq" id="WP_203646562.1">
    <property type="nucleotide sequence ID" value="NZ_BOLN01000010.1"/>
</dbReference>
<dbReference type="EMBL" id="JBHTOD010000010">
    <property type="protein sequence ID" value="MFD1456386.1"/>
    <property type="molecule type" value="Genomic_DNA"/>
</dbReference>
<organism evidence="2 3">
    <name type="scientific">Levilactobacillus lanxiensis</name>
    <dbReference type="NCBI Taxonomy" id="2799568"/>
    <lineage>
        <taxon>Bacteria</taxon>
        <taxon>Bacillati</taxon>
        <taxon>Bacillota</taxon>
        <taxon>Bacilli</taxon>
        <taxon>Lactobacillales</taxon>
        <taxon>Lactobacillaceae</taxon>
        <taxon>Levilactobacillus</taxon>
    </lineage>
</organism>
<accession>A0ABW4D492</accession>
<evidence type="ECO:0000313" key="3">
    <source>
        <dbReference type="Proteomes" id="UP001597189"/>
    </source>
</evidence>
<reference evidence="3" key="1">
    <citation type="journal article" date="2019" name="Int. J. Syst. Evol. Microbiol.">
        <title>The Global Catalogue of Microorganisms (GCM) 10K type strain sequencing project: providing services to taxonomists for standard genome sequencing and annotation.</title>
        <authorList>
            <consortium name="The Broad Institute Genomics Platform"/>
            <consortium name="The Broad Institute Genome Sequencing Center for Infectious Disease"/>
            <person name="Wu L."/>
            <person name="Ma J."/>
        </authorList>
    </citation>
    <scope>NUCLEOTIDE SEQUENCE [LARGE SCALE GENOMIC DNA]</scope>
    <source>
        <strain evidence="3">CCM 8979</strain>
    </source>
</reference>
<dbReference type="Gene3D" id="3.10.180.10">
    <property type="entry name" value="2,3-Dihydroxybiphenyl 1,2-Dioxygenase, domain 1"/>
    <property type="match status" value="1"/>
</dbReference>
<dbReference type="InterPro" id="IPR028973">
    <property type="entry name" value="PhnB-like"/>
</dbReference>
<feature type="domain" description="PhnB-like" evidence="1">
    <location>
        <begin position="6"/>
        <end position="140"/>
    </location>
</feature>
<proteinExistence type="predicted"/>
<dbReference type="PANTHER" id="PTHR33990:SF5">
    <property type="entry name" value="PHNB-LIKE DOMAIN-CONTAINING PROTEIN"/>
    <property type="match status" value="1"/>
</dbReference>
<comment type="caution">
    <text evidence="2">The sequence shown here is derived from an EMBL/GenBank/DDBJ whole genome shotgun (WGS) entry which is preliminary data.</text>
</comment>
<evidence type="ECO:0000313" key="2">
    <source>
        <dbReference type="EMBL" id="MFD1456386.1"/>
    </source>
</evidence>
<gene>
    <name evidence="2" type="ORF">ACFQ44_12030</name>
</gene>
<dbReference type="Pfam" id="PF06983">
    <property type="entry name" value="3-dmu-9_3-mt"/>
    <property type="match status" value="1"/>
</dbReference>
<dbReference type="CDD" id="cd06588">
    <property type="entry name" value="PhnB_like"/>
    <property type="match status" value="1"/>
</dbReference>
<dbReference type="Proteomes" id="UP001597189">
    <property type="component" value="Unassembled WGS sequence"/>
</dbReference>
<sequence>MQSRLIPSFAFENAKEALTYYQDVFGATDVYRFSPQPEQAQQFHLPAEADLDSMTIHGGFTVLGMSFQVADSFRGPVQSSNQVDMILDIDGDDAASVQAAEDFYQHLQASGQVTIDMPFAEQFWGGKMGHFTDKYGISWMLHVMKWSQIKDPNK</sequence>
<dbReference type="InterPro" id="IPR029068">
    <property type="entry name" value="Glyas_Bleomycin-R_OHBP_Dase"/>
</dbReference>
<keyword evidence="3" id="KW-1185">Reference proteome</keyword>
<protein>
    <submittedName>
        <fullName evidence="2">VOC family protein</fullName>
    </submittedName>
</protein>
<dbReference type="PANTHER" id="PTHR33990">
    <property type="entry name" value="PROTEIN YJDN-RELATED"/>
    <property type="match status" value="1"/>
</dbReference>
<dbReference type="SUPFAM" id="SSF54593">
    <property type="entry name" value="Glyoxalase/Bleomycin resistance protein/Dihydroxybiphenyl dioxygenase"/>
    <property type="match status" value="1"/>
</dbReference>
<name>A0ABW4D492_9LACO</name>